<protein>
    <submittedName>
        <fullName evidence="1">Uncharacterized protein</fullName>
    </submittedName>
</protein>
<comment type="caution">
    <text evidence="1">The sequence shown here is derived from an EMBL/GenBank/DDBJ whole genome shotgun (WGS) entry which is preliminary data.</text>
</comment>
<keyword evidence="2" id="KW-1185">Reference proteome</keyword>
<organism evidence="1 2">
    <name type="scientific">Bondarzewia mesenterica</name>
    <dbReference type="NCBI Taxonomy" id="1095465"/>
    <lineage>
        <taxon>Eukaryota</taxon>
        <taxon>Fungi</taxon>
        <taxon>Dikarya</taxon>
        <taxon>Basidiomycota</taxon>
        <taxon>Agaricomycotina</taxon>
        <taxon>Agaricomycetes</taxon>
        <taxon>Russulales</taxon>
        <taxon>Bondarzewiaceae</taxon>
        <taxon>Bondarzewia</taxon>
    </lineage>
</organism>
<sequence>MVTDLVDLPTILASWYGFAWTGKGYSSADICGAQIPKTDWTTLRKVLGDAESPCPPYLQDPIADFYHLLCTSITQAMPNIPEALWDLGNSLEHPVDFGSLSVHRHQLSNLVLYTIESSTLGVHGENGALPWLLMVRDPAAVLWCVRVYPKASIPIITHGLLKFGPSDCVFETGDIMASGPRDQALWDDALSEDELDLICGVYQVYTEREDQVSHSSWWPKHSTWQDSGLDCGYWSPFCEVWFKNHFEDIMRGTNTIKTASQWANSLRYYKKPTAALVSANRAFAAKYLDGMRFS</sequence>
<gene>
    <name evidence="1" type="ORF">EW146_g2136</name>
</gene>
<accession>A0A4S4M1L0</accession>
<reference evidence="1 2" key="1">
    <citation type="submission" date="2019-02" db="EMBL/GenBank/DDBJ databases">
        <title>Genome sequencing of the rare red list fungi Bondarzewia mesenterica.</title>
        <authorList>
            <person name="Buettner E."/>
            <person name="Kellner H."/>
        </authorList>
    </citation>
    <scope>NUCLEOTIDE SEQUENCE [LARGE SCALE GENOMIC DNA]</scope>
    <source>
        <strain evidence="1 2">DSM 108281</strain>
    </source>
</reference>
<dbReference type="Proteomes" id="UP000310158">
    <property type="component" value="Unassembled WGS sequence"/>
</dbReference>
<evidence type="ECO:0000313" key="1">
    <source>
        <dbReference type="EMBL" id="THH18914.1"/>
    </source>
</evidence>
<dbReference type="AlphaFoldDB" id="A0A4S4M1L0"/>
<evidence type="ECO:0000313" key="2">
    <source>
        <dbReference type="Proteomes" id="UP000310158"/>
    </source>
</evidence>
<dbReference type="OrthoDB" id="3270336at2759"/>
<dbReference type="EMBL" id="SGPL01000060">
    <property type="protein sequence ID" value="THH18914.1"/>
    <property type="molecule type" value="Genomic_DNA"/>
</dbReference>
<proteinExistence type="predicted"/>
<name>A0A4S4M1L0_9AGAM</name>